<dbReference type="Pfam" id="PF13395">
    <property type="entry name" value="HNH_4"/>
    <property type="match status" value="1"/>
</dbReference>
<keyword evidence="4" id="KW-0255">Endonuclease</keyword>
<dbReference type="InterPro" id="IPR041383">
    <property type="entry name" value="RuvC_III"/>
</dbReference>
<dbReference type="GO" id="GO:0046872">
    <property type="term" value="F:metal ion binding"/>
    <property type="evidence" value="ECO:0007669"/>
    <property type="project" value="UniProtKB-KW"/>
</dbReference>
<keyword evidence="7" id="KW-0694">RNA-binding</keyword>
<evidence type="ECO:0000256" key="6">
    <source>
        <dbReference type="ARBA" id="ARBA00022842"/>
    </source>
</evidence>
<dbReference type="InterPro" id="IPR028629">
    <property type="entry name" value="Cas9"/>
</dbReference>
<evidence type="ECO:0000256" key="5">
    <source>
        <dbReference type="ARBA" id="ARBA00022801"/>
    </source>
</evidence>
<keyword evidence="9" id="KW-0238">DNA-binding</keyword>
<keyword evidence="10" id="KW-0464">Manganese</keyword>
<evidence type="ECO:0000313" key="12">
    <source>
        <dbReference type="EMBL" id="EQD80693.1"/>
    </source>
</evidence>
<name>T1CFZ1_9ZZZZ</name>
<dbReference type="EMBL" id="AUZX01000470">
    <property type="protein sequence ID" value="EQD80693.1"/>
    <property type="molecule type" value="Genomic_DNA"/>
</dbReference>
<evidence type="ECO:0000256" key="1">
    <source>
        <dbReference type="ARBA" id="ARBA00001946"/>
    </source>
</evidence>
<evidence type="ECO:0000256" key="9">
    <source>
        <dbReference type="ARBA" id="ARBA00023125"/>
    </source>
</evidence>
<evidence type="ECO:0000256" key="2">
    <source>
        <dbReference type="ARBA" id="ARBA00022722"/>
    </source>
</evidence>
<evidence type="ECO:0000256" key="8">
    <source>
        <dbReference type="ARBA" id="ARBA00023118"/>
    </source>
</evidence>
<dbReference type="InterPro" id="IPR036397">
    <property type="entry name" value="RNaseH_sf"/>
</dbReference>
<evidence type="ECO:0000256" key="7">
    <source>
        <dbReference type="ARBA" id="ARBA00022884"/>
    </source>
</evidence>
<comment type="cofactor">
    <cofactor evidence="1">
        <name>Mg(2+)</name>
        <dbReference type="ChEBI" id="CHEBI:18420"/>
    </cofactor>
</comment>
<proteinExistence type="predicted"/>
<dbReference type="GO" id="GO:0051607">
    <property type="term" value="P:defense response to virus"/>
    <property type="evidence" value="ECO:0007669"/>
    <property type="project" value="UniProtKB-KW"/>
</dbReference>
<comment type="caution">
    <text evidence="12">The sequence shown here is derived from an EMBL/GenBank/DDBJ whole genome shotgun (WGS) entry which is preliminary data.</text>
</comment>
<evidence type="ECO:0000256" key="3">
    <source>
        <dbReference type="ARBA" id="ARBA00022723"/>
    </source>
</evidence>
<dbReference type="GO" id="GO:0016787">
    <property type="term" value="F:hydrolase activity"/>
    <property type="evidence" value="ECO:0007669"/>
    <property type="project" value="UniProtKB-KW"/>
</dbReference>
<dbReference type="PROSITE" id="PS51749">
    <property type="entry name" value="HNH_CAS9"/>
    <property type="match status" value="1"/>
</dbReference>
<keyword evidence="5" id="KW-0378">Hydrolase</keyword>
<evidence type="ECO:0000259" key="11">
    <source>
        <dbReference type="PROSITE" id="PS51749"/>
    </source>
</evidence>
<keyword evidence="6" id="KW-0460">Magnesium</keyword>
<keyword evidence="8" id="KW-0051">Antiviral defense</keyword>
<dbReference type="GO" id="GO:0003723">
    <property type="term" value="F:RNA binding"/>
    <property type="evidence" value="ECO:0007669"/>
    <property type="project" value="UniProtKB-KW"/>
</dbReference>
<accession>T1CFZ1</accession>
<dbReference type="NCBIfam" id="TIGR01865">
    <property type="entry name" value="cas_Csn1"/>
    <property type="match status" value="1"/>
</dbReference>
<dbReference type="GO" id="GO:0004519">
    <property type="term" value="F:endonuclease activity"/>
    <property type="evidence" value="ECO:0007669"/>
    <property type="project" value="UniProtKB-KW"/>
</dbReference>
<keyword evidence="3" id="KW-0479">Metal-binding</keyword>
<reference evidence="12" key="2">
    <citation type="journal article" date="2014" name="ISME J.">
        <title>Microbial stratification in low pH oxic and suboxic macroscopic growths along an acid mine drainage.</title>
        <authorList>
            <person name="Mendez-Garcia C."/>
            <person name="Mesa V."/>
            <person name="Sprenger R.R."/>
            <person name="Richter M."/>
            <person name="Diez M.S."/>
            <person name="Solano J."/>
            <person name="Bargiela R."/>
            <person name="Golyshina O.V."/>
            <person name="Manteca A."/>
            <person name="Ramos J.L."/>
            <person name="Gallego J.R."/>
            <person name="Llorente I."/>
            <person name="Martins Dos Santos V.A."/>
            <person name="Jensen O.N."/>
            <person name="Pelaez A.I."/>
            <person name="Sanchez J."/>
            <person name="Ferrer M."/>
        </authorList>
    </citation>
    <scope>NUCLEOTIDE SEQUENCE</scope>
</reference>
<protein>
    <submittedName>
        <fullName evidence="12">Crispr-associated protein, Csn1 family</fullName>
    </submittedName>
</protein>
<dbReference type="Gene3D" id="3.30.420.10">
    <property type="entry name" value="Ribonuclease H-like superfamily/Ribonuclease H"/>
    <property type="match status" value="2"/>
</dbReference>
<evidence type="ECO:0000256" key="10">
    <source>
        <dbReference type="ARBA" id="ARBA00023211"/>
    </source>
</evidence>
<dbReference type="AlphaFoldDB" id="T1CFZ1"/>
<organism evidence="12">
    <name type="scientific">mine drainage metagenome</name>
    <dbReference type="NCBI Taxonomy" id="410659"/>
    <lineage>
        <taxon>unclassified sequences</taxon>
        <taxon>metagenomes</taxon>
        <taxon>ecological metagenomes</taxon>
    </lineage>
</organism>
<dbReference type="GO" id="GO:0003677">
    <property type="term" value="F:DNA binding"/>
    <property type="evidence" value="ECO:0007669"/>
    <property type="project" value="UniProtKB-KW"/>
</dbReference>
<feature type="non-terminal residue" evidence="12">
    <location>
        <position position="1"/>
    </location>
</feature>
<keyword evidence="2" id="KW-0540">Nuclease</keyword>
<gene>
    <name evidence="12" type="ORF">B1A_00623</name>
</gene>
<sequence length="767" mass="86305">NELAAEDATLFEAKAFHVLRKAYEEAGLKTEWQRDATHPDRLDALAYAQTVFKDDTEASAWMLGQGIAPGIAEATLNVSFSDFVRLSVKALRKIIPFMEAGQRYDEAVLSAGYAHHNQVVTKLKSRSIPHISKDDFPNPVVYRALNQARKLVNAIVHEYGAPAEVHIELARDLSKPFDERRQIAREQKAFRDDKEKQVADFEQEFGHAPRKDQLAKFRLYKEQDGKCAYSLDTLDLSRLGEDGYVEIDHALPYSRSFDDGMNNKVLALTRENRDKGNQTPWEYLDGAHDSERWRRFSAFVQANPKYRLAKRTRLLRKDFDDEASEGFRERNLTDTRYIARAFKTLVERHLQLADGTLSKRCVVVSGQLTASLRARWGLLKVREAGDLHHALDAAVVAACSHGMVKRLSDYARRDELERMRVGYVEPQTTGQGLDISAVCKLEAQFPTPWPHFRDELQAWLSPQPATTLARLFGYPLERAQAAQPVRVSRAPLRRGLGAAHQETIRSAKLLAEGKSSVKTPLTNLKLKDLPNIVGFKDPRNAALIAALKQRLEAHGDDGKKAFKEPFYKPSQPGKAAPLVRTANLAGTQQSGLQVRGGIANNGAMLRVDIFTDGKKFHAVPLYVADAVRPELPNRAVVAFKPEDEWTLMDVSAGYRFLFSLHENDWVRVRQKDKSPIEGYFSMVHRGTGNIKIWAHDHDQAVGKGGLIEGVGIKTALSVEKFHVDMLGRLYSVRQEQRQPLRKRTLARGAYCSLAQRGLHPAHRSHPG</sequence>
<reference evidence="12" key="1">
    <citation type="submission" date="2013-08" db="EMBL/GenBank/DDBJ databases">
        <authorList>
            <person name="Mendez C."/>
            <person name="Richter M."/>
            <person name="Ferrer M."/>
            <person name="Sanchez J."/>
        </authorList>
    </citation>
    <scope>NUCLEOTIDE SEQUENCE</scope>
</reference>
<evidence type="ECO:0000256" key="4">
    <source>
        <dbReference type="ARBA" id="ARBA00022759"/>
    </source>
</evidence>
<dbReference type="Pfam" id="PF18541">
    <property type="entry name" value="RuvC_III"/>
    <property type="match status" value="1"/>
</dbReference>
<dbReference type="InterPro" id="IPR033114">
    <property type="entry name" value="HNH_CAS9"/>
</dbReference>
<feature type="domain" description="HNH Cas9-type" evidence="11">
    <location>
        <begin position="176"/>
        <end position="332"/>
    </location>
</feature>
<dbReference type="InterPro" id="IPR003615">
    <property type="entry name" value="HNH_nuc"/>
</dbReference>